<dbReference type="PANTHER" id="PTHR30258">
    <property type="entry name" value="TYPE II SECRETION SYSTEM PROTEIN GSPE-RELATED"/>
    <property type="match status" value="1"/>
</dbReference>
<dbReference type="GO" id="GO:0005886">
    <property type="term" value="C:plasma membrane"/>
    <property type="evidence" value="ECO:0007669"/>
    <property type="project" value="TreeGrafter"/>
</dbReference>
<dbReference type="GO" id="GO:0016887">
    <property type="term" value="F:ATP hydrolysis activity"/>
    <property type="evidence" value="ECO:0007669"/>
    <property type="project" value="TreeGrafter"/>
</dbReference>
<dbReference type="Proteomes" id="UP001139474">
    <property type="component" value="Unassembled WGS sequence"/>
</dbReference>
<dbReference type="SUPFAM" id="SSF52540">
    <property type="entry name" value="P-loop containing nucleoside triphosphate hydrolases"/>
    <property type="match status" value="1"/>
</dbReference>
<dbReference type="EMBL" id="JAMZDE010000003">
    <property type="protein sequence ID" value="MCP1338641.1"/>
    <property type="molecule type" value="Genomic_DNA"/>
</dbReference>
<name>A0A9X2JU53_9GAMM</name>
<evidence type="ECO:0000256" key="4">
    <source>
        <dbReference type="SAM" id="MobiDB-lite"/>
    </source>
</evidence>
<organism evidence="6 7">
    <name type="scientific">Idiomarina rhizosphaerae</name>
    <dbReference type="NCBI Taxonomy" id="2961572"/>
    <lineage>
        <taxon>Bacteria</taxon>
        <taxon>Pseudomonadati</taxon>
        <taxon>Pseudomonadota</taxon>
        <taxon>Gammaproteobacteria</taxon>
        <taxon>Alteromonadales</taxon>
        <taxon>Idiomarinaceae</taxon>
        <taxon>Idiomarina</taxon>
    </lineage>
</organism>
<dbReference type="RefSeq" id="WP_253617893.1">
    <property type="nucleotide sequence ID" value="NZ_JAMZDE010000003.1"/>
</dbReference>
<evidence type="ECO:0000313" key="6">
    <source>
        <dbReference type="EMBL" id="MCP1338641.1"/>
    </source>
</evidence>
<dbReference type="PANTHER" id="PTHR30258:SF1">
    <property type="entry name" value="PROTEIN TRANSPORT PROTEIN HOFB HOMOLOG"/>
    <property type="match status" value="1"/>
</dbReference>
<dbReference type="AlphaFoldDB" id="A0A9X2JU53"/>
<feature type="region of interest" description="Disordered" evidence="4">
    <location>
        <begin position="1"/>
        <end position="23"/>
    </location>
</feature>
<evidence type="ECO:0000256" key="1">
    <source>
        <dbReference type="ARBA" id="ARBA00006611"/>
    </source>
</evidence>
<dbReference type="Gene3D" id="3.30.450.90">
    <property type="match status" value="1"/>
</dbReference>
<keyword evidence="2" id="KW-0547">Nucleotide-binding</keyword>
<dbReference type="InterPro" id="IPR027417">
    <property type="entry name" value="P-loop_NTPase"/>
</dbReference>
<protein>
    <submittedName>
        <fullName evidence="6">Flp pilus assembly complex ATPase component TadA</fullName>
    </submittedName>
</protein>
<evidence type="ECO:0000259" key="5">
    <source>
        <dbReference type="PROSITE" id="PS00662"/>
    </source>
</evidence>
<dbReference type="Gene3D" id="3.40.50.300">
    <property type="entry name" value="P-loop containing nucleotide triphosphate hydrolases"/>
    <property type="match status" value="1"/>
</dbReference>
<sequence>MTSVASCSLRHLSGPTSSSENEHDPFLQQHGLLFFAQGETWLMLVQQPGFAPVDGVLLSFYSDKKVLLIRGKGRLPGIQLPKDSAIEYVDQLLLYCAEKGLSDLHLQPLNQGVIVRGREAGQLRRLDFIAREFAQQVYSRIKVQANLDLTEQRQPQDGRLSMQSGNNTQLEFRLNCCPVIGGEKLVLRCLQPTHNITPLQQTGLLEEQYGWFARCLSQTQGLILVTGPTGSGKTSTLYSAMSQLDTERSNVCSVEDPVEVPLQGCSQVMVNTRQGLTFASILRALLRQDPDVILIGEIRDAETAKIAVQAAQTGHLVLSSLHTNNCLDSLKRLQSLGVNPLDIRSSLKLIVSQRLLPVAEKSYHQTEKNRQAVFEVVPWLDDSEELVEKLINSQASIKDLRNYLNQLKLPDFSQALQHYIDSGLISRAERERFSYEDA</sequence>
<dbReference type="GO" id="GO:0005524">
    <property type="term" value="F:ATP binding"/>
    <property type="evidence" value="ECO:0007669"/>
    <property type="project" value="UniProtKB-KW"/>
</dbReference>
<evidence type="ECO:0000313" key="7">
    <source>
        <dbReference type="Proteomes" id="UP001139474"/>
    </source>
</evidence>
<gene>
    <name evidence="6" type="primary">tadA</name>
    <name evidence="6" type="ORF">NJR55_03455</name>
</gene>
<feature type="domain" description="Bacterial type II secretion system protein E" evidence="5">
    <location>
        <begin position="286"/>
        <end position="300"/>
    </location>
</feature>
<comment type="similarity">
    <text evidence="1">Belongs to the GSP E family.</text>
</comment>
<evidence type="ECO:0000256" key="2">
    <source>
        <dbReference type="ARBA" id="ARBA00022741"/>
    </source>
</evidence>
<comment type="caution">
    <text evidence="6">The sequence shown here is derived from an EMBL/GenBank/DDBJ whole genome shotgun (WGS) entry which is preliminary data.</text>
</comment>
<dbReference type="InterPro" id="IPR001482">
    <property type="entry name" value="T2SS/T4SS_dom"/>
</dbReference>
<keyword evidence="3" id="KW-0067">ATP-binding</keyword>
<dbReference type="InterPro" id="IPR003593">
    <property type="entry name" value="AAA+_ATPase"/>
</dbReference>
<proteinExistence type="inferred from homology"/>
<evidence type="ECO:0000256" key="3">
    <source>
        <dbReference type="ARBA" id="ARBA00022840"/>
    </source>
</evidence>
<accession>A0A9X2JU53</accession>
<reference evidence="6" key="1">
    <citation type="submission" date="2022-06" db="EMBL/GenBank/DDBJ databases">
        <title>Idiomarina rhizosphaerae M1R2S28.</title>
        <authorList>
            <person name="Sun J.-Q."/>
            <person name="Li L.-F."/>
        </authorList>
    </citation>
    <scope>NUCLEOTIDE SEQUENCE</scope>
    <source>
        <strain evidence="6">M1R2S28</strain>
    </source>
</reference>
<keyword evidence="7" id="KW-1185">Reference proteome</keyword>
<dbReference type="CDD" id="cd01129">
    <property type="entry name" value="PulE-GspE-like"/>
    <property type="match status" value="1"/>
</dbReference>
<dbReference type="PROSITE" id="PS00662">
    <property type="entry name" value="T2SP_E"/>
    <property type="match status" value="1"/>
</dbReference>
<dbReference type="Pfam" id="PF00437">
    <property type="entry name" value="T2SSE"/>
    <property type="match status" value="1"/>
</dbReference>
<dbReference type="SMART" id="SM00382">
    <property type="entry name" value="AAA"/>
    <property type="match status" value="1"/>
</dbReference>